<proteinExistence type="predicted"/>
<dbReference type="EMBL" id="KY464836">
    <property type="protein sequence ID" value="AQT27787.1"/>
    <property type="molecule type" value="Genomic_DNA"/>
</dbReference>
<dbReference type="RefSeq" id="YP_009789764.1">
    <property type="nucleotide sequence ID" value="NC_047816.1"/>
</dbReference>
<dbReference type="GeneID" id="54979911"/>
<sequence length="234" mass="26047">MARIIGLTGLAGAGKDTAARAMQLEITSMGTECRIGSFADPIRQISQLIGLEPYDRERKEKRICMNADDFCDSLQHAIDKVLGHRLSDEDQAALYSYTVEALEERFMYESVIELSPREFMQVFGTEGGQSVRKTLWVELASSLWNSLPGVVLVPDTRFAHELGVLDDLILVIRPGTIPPNGHVSEQLALRLMEGVNPATIAPRLRFYRLHNTRPQPFFERAAEKLAASLASYGV</sequence>
<dbReference type="InterPro" id="IPR027417">
    <property type="entry name" value="P-loop_NTPase"/>
</dbReference>
<evidence type="ECO:0000313" key="2">
    <source>
        <dbReference type="Proteomes" id="UP000224348"/>
    </source>
</evidence>
<dbReference type="InterPro" id="IPR048444">
    <property type="entry name" value="DNMK"/>
</dbReference>
<dbReference type="Proteomes" id="UP000224348">
    <property type="component" value="Segment"/>
</dbReference>
<keyword evidence="2" id="KW-1185">Reference proteome</keyword>
<evidence type="ECO:0000313" key="1">
    <source>
        <dbReference type="EMBL" id="AQT27787.1"/>
    </source>
</evidence>
<accession>A0A1S6L1B9</accession>
<reference evidence="1 2" key="1">
    <citation type="submission" date="2017-01" db="EMBL/GenBank/DDBJ databases">
        <title>Isolation and complete genomic analysis of a novel lytic bacteriophage infecting the Ralstonia solanacearum.</title>
        <authorList>
            <person name="Su J."/>
            <person name="Sun H."/>
            <person name="Liu J."/>
            <person name="Guo Z."/>
            <person name="Fan G."/>
            <person name="Gu G."/>
            <person name="Wang G."/>
        </authorList>
    </citation>
    <scope>NUCLEOTIDE SEQUENCE [LARGE SCALE GENOMIC DNA]</scope>
</reference>
<dbReference type="Gene3D" id="1.10.238.70">
    <property type="match status" value="1"/>
</dbReference>
<dbReference type="Pfam" id="PF21448">
    <property type="entry name" value="DNMK"/>
    <property type="match status" value="1"/>
</dbReference>
<protein>
    <recommendedName>
        <fullName evidence="3">Deoxynucleotide monophosphate kinase</fullName>
    </recommendedName>
</protein>
<dbReference type="Gene3D" id="3.40.50.300">
    <property type="entry name" value="P-loop containing nucleotide triphosphate hydrolases"/>
    <property type="match status" value="1"/>
</dbReference>
<evidence type="ECO:0008006" key="3">
    <source>
        <dbReference type="Google" id="ProtNLM"/>
    </source>
</evidence>
<name>A0A1S6L1B9_9CAUD</name>
<dbReference type="KEGG" id="vg:54979911"/>
<dbReference type="InterPro" id="IPR023191">
    <property type="entry name" value="DNMP_kinase_N"/>
</dbReference>
<organism evidence="1 2">
    <name type="scientific">Ralstonia phage RS-PI-1</name>
    <dbReference type="NCBI Taxonomy" id="1958965"/>
    <lineage>
        <taxon>Viruses</taxon>
        <taxon>Duplodnaviria</taxon>
        <taxon>Heunggongvirae</taxon>
        <taxon>Uroviricota</taxon>
        <taxon>Caudoviricetes</taxon>
        <taxon>Autographivirales</taxon>
        <taxon>Autonotataviridae</taxon>
        <taxon>Ampunavirus</taxon>
        <taxon>Ampunavirus RSPI1</taxon>
    </lineage>
</organism>
<dbReference type="SUPFAM" id="SSF52540">
    <property type="entry name" value="P-loop containing nucleoside triphosphate hydrolases"/>
    <property type="match status" value="1"/>
</dbReference>